<comment type="caution">
    <text evidence="2">The sequence shown here is derived from an EMBL/GenBank/DDBJ whole genome shotgun (WGS) entry which is preliminary data.</text>
</comment>
<dbReference type="InterPro" id="IPR007345">
    <property type="entry name" value="Polysacch_pyruvyl_Trfase"/>
</dbReference>
<keyword evidence="3" id="KW-1185">Reference proteome</keyword>
<dbReference type="Proteomes" id="UP000289166">
    <property type="component" value="Unassembled WGS sequence"/>
</dbReference>
<protein>
    <submittedName>
        <fullName evidence="2">Polysaccharide pyruvyl transferase family protein</fullName>
    </submittedName>
</protein>
<evidence type="ECO:0000259" key="1">
    <source>
        <dbReference type="Pfam" id="PF04230"/>
    </source>
</evidence>
<dbReference type="RefSeq" id="WP_128706105.1">
    <property type="nucleotide sequence ID" value="NZ_RLII01000014.1"/>
</dbReference>
<evidence type="ECO:0000313" key="2">
    <source>
        <dbReference type="EMBL" id="RXE58678.1"/>
    </source>
</evidence>
<sequence>MKKIAILTFHRAINYGACLQAYALKHTIEEYGIKCDILDYRCTEIESFYNKIYRHGNSVKTTLKNLLTWHVQRKRNHIFTQFTDRYLLDGSKRSYTRENIGEANKEYDLFIVGSDQVWAPLCTGKDETYFLDFVTEKEKKYSYAACLGVVDYNFLGSQHIKNLLEDFSKISVREESSIQILQNTLNEDKAKDIVQSVDPTFLLSKEEWLKVAQPVGINNYIFVYSLSMPEEVVDYAQQLQKATGLQLVFCTLDNLFTVKNRKNVVTVSPTEFLGYILNANFVVTNSFHGTAFSIIFNKEFVTIKNSNPNHDNSRLIDILNICKLQDRLLSNGEKQKTLSKIDYDYVNRTIQNLRKGSIDYLNSIVSQCKS</sequence>
<reference evidence="3" key="1">
    <citation type="submission" date="2018-11" db="EMBL/GenBank/DDBJ databases">
        <title>Genome sequencing of a novel mesophilic and cellulolytic organism within the genus Hungateiclostridium.</title>
        <authorList>
            <person name="Rettenmaier R."/>
            <person name="Liebl W."/>
            <person name="Zverlov V."/>
        </authorList>
    </citation>
    <scope>NUCLEOTIDE SEQUENCE [LARGE SCALE GENOMIC DNA]</scope>
    <source>
        <strain evidence="3">N2K1</strain>
    </source>
</reference>
<dbReference type="Pfam" id="PF04230">
    <property type="entry name" value="PS_pyruv_trans"/>
    <property type="match status" value="1"/>
</dbReference>
<dbReference type="AlphaFoldDB" id="A0A4Q0I376"/>
<dbReference type="GO" id="GO:0016740">
    <property type="term" value="F:transferase activity"/>
    <property type="evidence" value="ECO:0007669"/>
    <property type="project" value="UniProtKB-KW"/>
</dbReference>
<feature type="domain" description="Polysaccharide pyruvyl transferase" evidence="1">
    <location>
        <begin position="14"/>
        <end position="307"/>
    </location>
</feature>
<gene>
    <name evidence="2" type="ORF">EFD62_10930</name>
</gene>
<organism evidence="2 3">
    <name type="scientific">Acetivibrio mesophilus</name>
    <dbReference type="NCBI Taxonomy" id="2487273"/>
    <lineage>
        <taxon>Bacteria</taxon>
        <taxon>Bacillati</taxon>
        <taxon>Bacillota</taxon>
        <taxon>Clostridia</taxon>
        <taxon>Eubacteriales</taxon>
        <taxon>Oscillospiraceae</taxon>
        <taxon>Acetivibrio</taxon>
    </lineage>
</organism>
<dbReference type="EMBL" id="RLII01000014">
    <property type="protein sequence ID" value="RXE58678.1"/>
    <property type="molecule type" value="Genomic_DNA"/>
</dbReference>
<proteinExistence type="predicted"/>
<keyword evidence="2" id="KW-0808">Transferase</keyword>
<accession>A0A4Q0I376</accession>
<name>A0A4Q0I376_9FIRM</name>
<dbReference type="OrthoDB" id="9799278at2"/>
<evidence type="ECO:0000313" key="3">
    <source>
        <dbReference type="Proteomes" id="UP000289166"/>
    </source>
</evidence>